<evidence type="ECO:0000256" key="5">
    <source>
        <dbReference type="ARBA" id="ARBA00023125"/>
    </source>
</evidence>
<dbReference type="Pfam" id="PF03466">
    <property type="entry name" value="LysR_substrate"/>
    <property type="match status" value="1"/>
</dbReference>
<proteinExistence type="inferred from homology"/>
<evidence type="ECO:0000256" key="7">
    <source>
        <dbReference type="ARBA" id="ARBA00023163"/>
    </source>
</evidence>
<keyword evidence="3" id="KW-0678">Repressor</keyword>
<keyword evidence="5" id="KW-0238">DNA-binding</keyword>
<dbReference type="Gene3D" id="1.10.10.10">
    <property type="entry name" value="Winged helix-like DNA-binding domain superfamily/Winged helix DNA-binding domain"/>
    <property type="match status" value="1"/>
</dbReference>
<dbReference type="InterPro" id="IPR000847">
    <property type="entry name" value="LysR_HTH_N"/>
</dbReference>
<dbReference type="PANTHER" id="PTHR30118:SF6">
    <property type="entry name" value="HTH-TYPE TRANSCRIPTIONAL REGULATOR LEUO"/>
    <property type="match status" value="1"/>
</dbReference>
<dbReference type="GO" id="GO:0003700">
    <property type="term" value="F:DNA-binding transcription factor activity"/>
    <property type="evidence" value="ECO:0007669"/>
    <property type="project" value="InterPro"/>
</dbReference>
<protein>
    <submittedName>
        <fullName evidence="9">LysR family transcriptional regulator</fullName>
    </submittedName>
</protein>
<evidence type="ECO:0000256" key="1">
    <source>
        <dbReference type="ARBA" id="ARBA00009437"/>
    </source>
</evidence>
<dbReference type="InterPro" id="IPR036390">
    <property type="entry name" value="WH_DNA-bd_sf"/>
</dbReference>
<dbReference type="GO" id="GO:0003677">
    <property type="term" value="F:DNA binding"/>
    <property type="evidence" value="ECO:0007669"/>
    <property type="project" value="UniProtKB-KW"/>
</dbReference>
<accession>A0A549TER9</accession>
<keyword evidence="7" id="KW-0804">Transcription</keyword>
<keyword evidence="4" id="KW-0805">Transcription regulation</keyword>
<dbReference type="Gene3D" id="3.40.190.10">
    <property type="entry name" value="Periplasmic binding protein-like II"/>
    <property type="match status" value="2"/>
</dbReference>
<dbReference type="EMBL" id="VJMG01000011">
    <property type="protein sequence ID" value="TRL40798.1"/>
    <property type="molecule type" value="Genomic_DNA"/>
</dbReference>
<dbReference type="InterPro" id="IPR036388">
    <property type="entry name" value="WH-like_DNA-bd_sf"/>
</dbReference>
<dbReference type="SUPFAM" id="SSF46785">
    <property type="entry name" value="Winged helix' DNA-binding domain"/>
    <property type="match status" value="1"/>
</dbReference>
<dbReference type="AlphaFoldDB" id="A0A549TER9"/>
<evidence type="ECO:0000313" key="9">
    <source>
        <dbReference type="EMBL" id="TRL40798.1"/>
    </source>
</evidence>
<keyword evidence="10" id="KW-1185">Reference proteome</keyword>
<feature type="domain" description="HTH lysR-type" evidence="8">
    <location>
        <begin position="20"/>
        <end position="77"/>
    </location>
</feature>
<name>A0A549TER9_9HYPH</name>
<reference evidence="9 10" key="1">
    <citation type="submission" date="2019-07" db="EMBL/GenBank/DDBJ databases">
        <title>Ln-dependent methylotrophs.</title>
        <authorList>
            <person name="Tani A."/>
        </authorList>
    </citation>
    <scope>NUCLEOTIDE SEQUENCE [LARGE SCALE GENOMIC DNA]</scope>
    <source>
        <strain evidence="9 10">SM12</strain>
    </source>
</reference>
<evidence type="ECO:0000259" key="8">
    <source>
        <dbReference type="PROSITE" id="PS50931"/>
    </source>
</evidence>
<evidence type="ECO:0000256" key="4">
    <source>
        <dbReference type="ARBA" id="ARBA00023015"/>
    </source>
</evidence>
<evidence type="ECO:0000256" key="3">
    <source>
        <dbReference type="ARBA" id="ARBA00022491"/>
    </source>
</evidence>
<dbReference type="SUPFAM" id="SSF53850">
    <property type="entry name" value="Periplasmic binding protein-like II"/>
    <property type="match status" value="1"/>
</dbReference>
<comment type="caution">
    <text evidence="9">The sequence shown here is derived from an EMBL/GenBank/DDBJ whole genome shotgun (WGS) entry which is preliminary data.</text>
</comment>
<evidence type="ECO:0000256" key="2">
    <source>
        <dbReference type="ARBA" id="ARBA00022458"/>
    </source>
</evidence>
<gene>
    <name evidence="9" type="ORF">FNA46_05720</name>
</gene>
<evidence type="ECO:0000313" key="10">
    <source>
        <dbReference type="Proteomes" id="UP000316801"/>
    </source>
</evidence>
<dbReference type="InterPro" id="IPR005119">
    <property type="entry name" value="LysR_subst-bd"/>
</dbReference>
<sequence length="329" mass="36636">MICIDGVNTKEGAGMRFKNLDLNLLVALDTLIRMRNVSRAAEEMFITQSAMSNALGRLRDYFDDPLLIQVGRSMELSPLAASLEEPLRDIIVRIEAAVVSTPSFDPGEATRSIGLVVSDYMLHTIMPPLLELVTARAPGMQIHFRAQQNFPHILLERGEADLLVAPSLFCSTNHPSEVLWEDPLCCVIDAASKLEGDRLSMEDFLASGHVVMRPPNGGESYAERICREVGLRFRVEVTTFSFSSLPLLVRGTPRIAVVQRSLASPILRLGGVRLMEPPVVLPPLEQSIQWHSHRVRDPALMWMREQMHEAVRLATRRMQEAEAFACASA</sequence>
<dbReference type="PROSITE" id="PS50931">
    <property type="entry name" value="HTH_LYSR"/>
    <property type="match status" value="1"/>
</dbReference>
<organism evidence="9 10">
    <name type="scientific">Rhizobium straminoryzae</name>
    <dbReference type="NCBI Taxonomy" id="1387186"/>
    <lineage>
        <taxon>Bacteria</taxon>
        <taxon>Pseudomonadati</taxon>
        <taxon>Pseudomonadota</taxon>
        <taxon>Alphaproteobacteria</taxon>
        <taxon>Hyphomicrobiales</taxon>
        <taxon>Rhizobiaceae</taxon>
        <taxon>Rhizobium/Agrobacterium group</taxon>
        <taxon>Rhizobium</taxon>
    </lineage>
</organism>
<dbReference type="Proteomes" id="UP000316801">
    <property type="component" value="Unassembled WGS sequence"/>
</dbReference>
<dbReference type="PANTHER" id="PTHR30118">
    <property type="entry name" value="HTH-TYPE TRANSCRIPTIONAL REGULATOR LEUO-RELATED"/>
    <property type="match status" value="1"/>
</dbReference>
<dbReference type="Pfam" id="PF00126">
    <property type="entry name" value="HTH_1"/>
    <property type="match status" value="1"/>
</dbReference>
<dbReference type="InterPro" id="IPR050389">
    <property type="entry name" value="LysR-type_TF"/>
</dbReference>
<comment type="similarity">
    <text evidence="1">Belongs to the LysR transcriptional regulatory family.</text>
</comment>
<keyword evidence="6" id="KW-0010">Activator</keyword>
<keyword evidence="2" id="KW-0536">Nodulation</keyword>
<evidence type="ECO:0000256" key="6">
    <source>
        <dbReference type="ARBA" id="ARBA00023159"/>
    </source>
</evidence>